<comment type="caution">
    <text evidence="1">The sequence shown here is derived from an EMBL/GenBank/DDBJ whole genome shotgun (WGS) entry which is preliminary data.</text>
</comment>
<name>A0ABQ8TZK7_PERAM</name>
<keyword evidence="2" id="KW-1185">Reference proteome</keyword>
<dbReference type="Proteomes" id="UP001148838">
    <property type="component" value="Unassembled WGS sequence"/>
</dbReference>
<evidence type="ECO:0000313" key="1">
    <source>
        <dbReference type="EMBL" id="KAJ4451567.1"/>
    </source>
</evidence>
<gene>
    <name evidence="1" type="ORF">ANN_03036</name>
</gene>
<dbReference type="EMBL" id="JAJSOF020000001">
    <property type="protein sequence ID" value="KAJ4451567.1"/>
    <property type="molecule type" value="Genomic_DNA"/>
</dbReference>
<reference evidence="1 2" key="1">
    <citation type="journal article" date="2022" name="Allergy">
        <title>Genome assembly and annotation of Periplaneta americana reveal a comprehensive cockroach allergen profile.</title>
        <authorList>
            <person name="Wang L."/>
            <person name="Xiong Q."/>
            <person name="Saelim N."/>
            <person name="Wang L."/>
            <person name="Nong W."/>
            <person name="Wan A.T."/>
            <person name="Shi M."/>
            <person name="Liu X."/>
            <person name="Cao Q."/>
            <person name="Hui J.H.L."/>
            <person name="Sookrung N."/>
            <person name="Leung T.F."/>
            <person name="Tungtrongchitr A."/>
            <person name="Tsui S.K.W."/>
        </authorList>
    </citation>
    <scope>NUCLEOTIDE SEQUENCE [LARGE SCALE GENOMIC DNA]</scope>
    <source>
        <strain evidence="1">PWHHKU_190912</strain>
    </source>
</reference>
<proteinExistence type="predicted"/>
<accession>A0ABQ8TZK7</accession>
<evidence type="ECO:0000313" key="2">
    <source>
        <dbReference type="Proteomes" id="UP001148838"/>
    </source>
</evidence>
<organism evidence="1 2">
    <name type="scientific">Periplaneta americana</name>
    <name type="common">American cockroach</name>
    <name type="synonym">Blatta americana</name>
    <dbReference type="NCBI Taxonomy" id="6978"/>
    <lineage>
        <taxon>Eukaryota</taxon>
        <taxon>Metazoa</taxon>
        <taxon>Ecdysozoa</taxon>
        <taxon>Arthropoda</taxon>
        <taxon>Hexapoda</taxon>
        <taxon>Insecta</taxon>
        <taxon>Pterygota</taxon>
        <taxon>Neoptera</taxon>
        <taxon>Polyneoptera</taxon>
        <taxon>Dictyoptera</taxon>
        <taxon>Blattodea</taxon>
        <taxon>Blattoidea</taxon>
        <taxon>Blattidae</taxon>
        <taxon>Blattinae</taxon>
        <taxon>Periplaneta</taxon>
    </lineage>
</organism>
<sequence>MLITKIHIIIAVEQFRAVASWSKASCLGLALRNARWFESSRGKKFSHEISASVWDRCSPSIVMHLWSNDRERSNETVVPLYRYALMLSPFPRKLKFLNTGFIIDPTVRFETNEEQPAEVDKEKKNIYDPTTPYYLQKYQLEELEVIDFWLEQERSRRMGSILADLNPLEFAFWDVESRVYSFKIRGLHVPNNFEINNHSACHFTETQTLVAIFRNVIVRDE</sequence>
<protein>
    <submittedName>
        <fullName evidence="1">Uncharacterized protein</fullName>
    </submittedName>
</protein>